<feature type="transmembrane region" description="Helical" evidence="9">
    <location>
        <begin position="353"/>
        <end position="378"/>
    </location>
</feature>
<dbReference type="PANTHER" id="PTHR48022">
    <property type="entry name" value="PLASTIDIC GLUCOSE TRANSPORTER 4"/>
    <property type="match status" value="1"/>
</dbReference>
<keyword evidence="3 7" id="KW-0813">Transport</keyword>
<dbReference type="Pfam" id="PF00083">
    <property type="entry name" value="Sugar_tr"/>
    <property type="match status" value="1"/>
</dbReference>
<evidence type="ECO:0000313" key="12">
    <source>
        <dbReference type="Proteomes" id="UP000241462"/>
    </source>
</evidence>
<dbReference type="InParanoid" id="A0A2T2ZWD5"/>
<dbReference type="InterPro" id="IPR050360">
    <property type="entry name" value="MFS_Sugar_Transporters"/>
</dbReference>
<reference evidence="11 12" key="1">
    <citation type="journal article" date="2018" name="Mycol. Prog.">
        <title>Coniella lustricola, a new species from submerged detritus.</title>
        <authorList>
            <person name="Raudabaugh D.B."/>
            <person name="Iturriaga T."/>
            <person name="Carver A."/>
            <person name="Mondo S."/>
            <person name="Pangilinan J."/>
            <person name="Lipzen A."/>
            <person name="He G."/>
            <person name="Amirebrahimi M."/>
            <person name="Grigoriev I.V."/>
            <person name="Miller A.N."/>
        </authorList>
    </citation>
    <scope>NUCLEOTIDE SEQUENCE [LARGE SCALE GENOMIC DNA]</scope>
    <source>
        <strain evidence="11 12">B22-T-1</strain>
    </source>
</reference>
<keyword evidence="6 9" id="KW-0472">Membrane</keyword>
<evidence type="ECO:0000256" key="8">
    <source>
        <dbReference type="SAM" id="MobiDB-lite"/>
    </source>
</evidence>
<evidence type="ECO:0000256" key="4">
    <source>
        <dbReference type="ARBA" id="ARBA00022692"/>
    </source>
</evidence>
<name>A0A2T2ZWD5_9PEZI</name>
<evidence type="ECO:0000256" key="2">
    <source>
        <dbReference type="ARBA" id="ARBA00010992"/>
    </source>
</evidence>
<dbReference type="Proteomes" id="UP000241462">
    <property type="component" value="Unassembled WGS sequence"/>
</dbReference>
<evidence type="ECO:0000256" key="7">
    <source>
        <dbReference type="RuleBase" id="RU003346"/>
    </source>
</evidence>
<dbReference type="NCBIfam" id="TIGR00879">
    <property type="entry name" value="SP"/>
    <property type="match status" value="1"/>
</dbReference>
<feature type="transmembrane region" description="Helical" evidence="9">
    <location>
        <begin position="56"/>
        <end position="74"/>
    </location>
</feature>
<dbReference type="PRINTS" id="PR00171">
    <property type="entry name" value="SUGRTRNSPORT"/>
</dbReference>
<evidence type="ECO:0000313" key="11">
    <source>
        <dbReference type="EMBL" id="PSR78421.1"/>
    </source>
</evidence>
<feature type="transmembrane region" description="Helical" evidence="9">
    <location>
        <begin position="171"/>
        <end position="193"/>
    </location>
</feature>
<dbReference type="AlphaFoldDB" id="A0A2T2ZWD5"/>
<feature type="transmembrane region" description="Helical" evidence="9">
    <location>
        <begin position="390"/>
        <end position="415"/>
    </location>
</feature>
<feature type="transmembrane region" description="Helical" evidence="9">
    <location>
        <begin position="421"/>
        <end position="440"/>
    </location>
</feature>
<feature type="region of interest" description="Disordered" evidence="8">
    <location>
        <begin position="520"/>
        <end position="578"/>
    </location>
</feature>
<feature type="transmembrane region" description="Helical" evidence="9">
    <location>
        <begin position="139"/>
        <end position="159"/>
    </location>
</feature>
<keyword evidence="4 9" id="KW-0812">Transmembrane</keyword>
<organism evidence="11 12">
    <name type="scientific">Coniella lustricola</name>
    <dbReference type="NCBI Taxonomy" id="2025994"/>
    <lineage>
        <taxon>Eukaryota</taxon>
        <taxon>Fungi</taxon>
        <taxon>Dikarya</taxon>
        <taxon>Ascomycota</taxon>
        <taxon>Pezizomycotina</taxon>
        <taxon>Sordariomycetes</taxon>
        <taxon>Sordariomycetidae</taxon>
        <taxon>Diaporthales</taxon>
        <taxon>Schizoparmaceae</taxon>
        <taxon>Coniella</taxon>
    </lineage>
</organism>
<feature type="compositionally biased region" description="Basic and acidic residues" evidence="8">
    <location>
        <begin position="535"/>
        <end position="552"/>
    </location>
</feature>
<comment type="similarity">
    <text evidence="2 7">Belongs to the major facilitator superfamily. Sugar transporter (TC 2.A.1.1) family.</text>
</comment>
<comment type="subcellular location">
    <subcellularLocation>
        <location evidence="1">Membrane</location>
        <topology evidence="1">Multi-pass membrane protein</topology>
    </subcellularLocation>
</comment>
<feature type="transmembrane region" description="Helical" evidence="9">
    <location>
        <begin position="106"/>
        <end position="127"/>
    </location>
</feature>
<evidence type="ECO:0000256" key="9">
    <source>
        <dbReference type="SAM" id="Phobius"/>
    </source>
</evidence>
<dbReference type="OrthoDB" id="6339427at2759"/>
<dbReference type="GO" id="GO:0005351">
    <property type="term" value="F:carbohydrate:proton symporter activity"/>
    <property type="evidence" value="ECO:0007669"/>
    <property type="project" value="TreeGrafter"/>
</dbReference>
<dbReference type="InterPro" id="IPR005828">
    <property type="entry name" value="MFS_sugar_transport-like"/>
</dbReference>
<keyword evidence="5 9" id="KW-1133">Transmembrane helix</keyword>
<proteinExistence type="inferred from homology"/>
<feature type="domain" description="Major facilitator superfamily (MFS) profile" evidence="10">
    <location>
        <begin position="13"/>
        <end position="444"/>
    </location>
</feature>
<feature type="transmembrane region" description="Helical" evidence="9">
    <location>
        <begin position="295"/>
        <end position="316"/>
    </location>
</feature>
<dbReference type="Gene3D" id="1.20.1250.20">
    <property type="entry name" value="MFS general substrate transporter like domains"/>
    <property type="match status" value="1"/>
</dbReference>
<evidence type="ECO:0000256" key="3">
    <source>
        <dbReference type="ARBA" id="ARBA00022448"/>
    </source>
</evidence>
<accession>A0A2T2ZWD5</accession>
<keyword evidence="12" id="KW-1185">Reference proteome</keyword>
<dbReference type="PROSITE" id="PS50850">
    <property type="entry name" value="MFS"/>
    <property type="match status" value="1"/>
</dbReference>
<feature type="transmembrane region" description="Helical" evidence="9">
    <location>
        <begin position="328"/>
        <end position="347"/>
    </location>
</feature>
<sequence>MKELRGKPLMAGITSACSMGFLLFGYDQGVMGTIINSSSFVKQFNNPSSTQQGLITGLYDVGCLFGSILAFLAGERLGRKKSIYLGAWIVIVGTILQTTAHVVVHLIVARVFTGIGVGIMTAVVPTWQAEVSQAHNRGAMITIEAVNIIIGFVLSNWVSFGASYVTTNFQWIFPISMQVVFAIYLLLIGPFLVESPRWLAHHEDIHKATHVLARLLDTTEDDARVQQSRAEIQEALRLESGGSLREIFTNGGQQNFRRMLLGVGALYFQQMSGINTVGYYLPVILEDQVGMSNRLAQIVAGCGAIFYLIASLPPIWFIDRVGRRPAMIWGAAALTVVNILLCVGFNIPGTHGTILVVVMYFLYYAAFALSFLNVSWIYPPEINSLKMRSMGASLASCSNWLFNGISVTITPIALASIGWKFYLMWAIFNFSFIPMIYFLYPETKGLHLEQIDHIFEEDVGSSSGGELHHHHHKDRKKRPFACLTQGVRESVKNPPSVGAVRAGGGGVVAVRDEEMGMAETGAGVGSGLGASASAARREGAKQEDEKALKAAAEEASDGRSSNEVPEIENVEDADRASR</sequence>
<dbReference type="EMBL" id="KZ678608">
    <property type="protein sequence ID" value="PSR78421.1"/>
    <property type="molecule type" value="Genomic_DNA"/>
</dbReference>
<evidence type="ECO:0000256" key="6">
    <source>
        <dbReference type="ARBA" id="ARBA00023136"/>
    </source>
</evidence>
<gene>
    <name evidence="11" type="ORF">BD289DRAFT_123566</name>
</gene>
<dbReference type="InterPro" id="IPR003663">
    <property type="entry name" value="Sugar/inositol_transpt"/>
</dbReference>
<evidence type="ECO:0000256" key="1">
    <source>
        <dbReference type="ARBA" id="ARBA00004141"/>
    </source>
</evidence>
<dbReference type="SUPFAM" id="SSF103473">
    <property type="entry name" value="MFS general substrate transporter"/>
    <property type="match status" value="1"/>
</dbReference>
<protein>
    <submittedName>
        <fullName evidence="11">And other transporter-domain-containing protein</fullName>
    </submittedName>
</protein>
<evidence type="ECO:0000259" key="10">
    <source>
        <dbReference type="PROSITE" id="PS50850"/>
    </source>
</evidence>
<dbReference type="InterPro" id="IPR020846">
    <property type="entry name" value="MFS_dom"/>
</dbReference>
<dbReference type="PANTHER" id="PTHR48022:SF28">
    <property type="entry name" value="MAJOR FACILITATOR SUPERFAMILY (MFS) PROFILE DOMAIN-CONTAINING PROTEIN-RELATED"/>
    <property type="match status" value="1"/>
</dbReference>
<feature type="transmembrane region" description="Helical" evidence="9">
    <location>
        <begin position="83"/>
        <end position="100"/>
    </location>
</feature>
<evidence type="ECO:0000256" key="5">
    <source>
        <dbReference type="ARBA" id="ARBA00022989"/>
    </source>
</evidence>
<dbReference type="FunFam" id="1.20.1250.20:FF:000090">
    <property type="entry name" value="MFS sugar transporter, putative"/>
    <property type="match status" value="1"/>
</dbReference>
<dbReference type="GO" id="GO:0016020">
    <property type="term" value="C:membrane"/>
    <property type="evidence" value="ECO:0007669"/>
    <property type="project" value="UniProtKB-SubCell"/>
</dbReference>
<dbReference type="InterPro" id="IPR036259">
    <property type="entry name" value="MFS_trans_sf"/>
</dbReference>
<feature type="transmembrane region" description="Helical" evidence="9">
    <location>
        <begin position="260"/>
        <end position="283"/>
    </location>
</feature>